<reference evidence="1" key="1">
    <citation type="submission" date="2005-03" db="EMBL/GenBank/DDBJ databases">
        <authorList>
            <person name="Han Z."/>
        </authorList>
    </citation>
    <scope>NUCLEOTIDE SEQUENCE</scope>
</reference>
<evidence type="ECO:0000313" key="1">
    <source>
        <dbReference type="EMBL" id="AAX28022.1"/>
    </source>
</evidence>
<accession>Q5BX53</accession>
<reference evidence="1" key="2">
    <citation type="journal article" date="2006" name="PLoS Pathog.">
        <title>New perspectives on host-parasite interplay by comparative transcriptomic and proteomic analyses of Schistosoma japonicum.</title>
        <authorList>
            <person name="Liu F."/>
            <person name="Lu J."/>
            <person name="Hu W."/>
            <person name="Wang S.Y."/>
            <person name="Cui S.J."/>
            <person name="Chi M."/>
            <person name="Yan Q."/>
            <person name="Wang X.R."/>
            <person name="Song H.D."/>
            <person name="Xu X.N."/>
            <person name="Wang J.J."/>
            <person name="Zhang X.L."/>
            <person name="Zhang X."/>
            <person name="Wang Z.Q."/>
            <person name="Xue C.L."/>
            <person name="Brindley P.J."/>
            <person name="McManus D.P."/>
            <person name="Yang P.Y."/>
            <person name="Feng Z."/>
            <person name="Chen Z."/>
            <person name="Han Z.G."/>
        </authorList>
    </citation>
    <scope>NUCLEOTIDE SEQUENCE</scope>
</reference>
<sequence length="37" mass="4213">MSRLSVTASVTHVEWIKMRSSFKTHVSKSPVSMNVYT</sequence>
<name>Q5BX53_SCHJA</name>
<proteinExistence type="evidence at transcript level"/>
<dbReference type="AlphaFoldDB" id="Q5BX53"/>
<dbReference type="EMBL" id="AY812133">
    <property type="protein sequence ID" value="AAX28022.1"/>
    <property type="molecule type" value="mRNA"/>
</dbReference>
<organism evidence="1">
    <name type="scientific">Schistosoma japonicum</name>
    <name type="common">Blood fluke</name>
    <dbReference type="NCBI Taxonomy" id="6182"/>
    <lineage>
        <taxon>Eukaryota</taxon>
        <taxon>Metazoa</taxon>
        <taxon>Spiralia</taxon>
        <taxon>Lophotrochozoa</taxon>
        <taxon>Platyhelminthes</taxon>
        <taxon>Trematoda</taxon>
        <taxon>Digenea</taxon>
        <taxon>Strigeidida</taxon>
        <taxon>Schistosomatoidea</taxon>
        <taxon>Schistosomatidae</taxon>
        <taxon>Schistosoma</taxon>
    </lineage>
</organism>
<protein>
    <submittedName>
        <fullName evidence="1">Uncharacterized protein</fullName>
    </submittedName>
</protein>